<comment type="caution">
    <text evidence="1">The sequence shown here is derived from an EMBL/GenBank/DDBJ whole genome shotgun (WGS) entry which is preliminary data.</text>
</comment>
<name>A0A6L3MM24_9BURK</name>
<evidence type="ECO:0000313" key="1">
    <source>
        <dbReference type="EMBL" id="KAB0632490.1"/>
    </source>
</evidence>
<accession>A0A6L3MM24</accession>
<dbReference type="Pfam" id="PF10711">
    <property type="entry name" value="DUF2513"/>
    <property type="match status" value="1"/>
</dbReference>
<proteinExistence type="predicted"/>
<evidence type="ECO:0000313" key="2">
    <source>
        <dbReference type="Proteomes" id="UP000473470"/>
    </source>
</evidence>
<gene>
    <name evidence="1" type="ORF">F7R25_32915</name>
</gene>
<organism evidence="1 2">
    <name type="scientific">Burkholderia stagnalis</name>
    <dbReference type="NCBI Taxonomy" id="1503054"/>
    <lineage>
        <taxon>Bacteria</taxon>
        <taxon>Pseudomonadati</taxon>
        <taxon>Pseudomonadota</taxon>
        <taxon>Betaproteobacteria</taxon>
        <taxon>Burkholderiales</taxon>
        <taxon>Burkholderiaceae</taxon>
        <taxon>Burkholderia</taxon>
        <taxon>Burkholderia cepacia complex</taxon>
    </lineage>
</organism>
<protein>
    <submittedName>
        <fullName evidence="1">DUF2513 domain-containing protein</fullName>
    </submittedName>
</protein>
<reference evidence="1 2" key="1">
    <citation type="submission" date="2019-09" db="EMBL/GenBank/DDBJ databases">
        <title>Draft genome sequences of 48 bacterial type strains from the CCUG.</title>
        <authorList>
            <person name="Tunovic T."/>
            <person name="Pineiro-Iglesias B."/>
            <person name="Unosson C."/>
            <person name="Inganas E."/>
            <person name="Ohlen M."/>
            <person name="Cardew S."/>
            <person name="Jensie-Markopoulos S."/>
            <person name="Salva-Serra F."/>
            <person name="Jaen-Luchoro D."/>
            <person name="Karlsson R."/>
            <person name="Svensson-Stadler L."/>
            <person name="Chun J."/>
            <person name="Moore E."/>
        </authorList>
    </citation>
    <scope>NUCLEOTIDE SEQUENCE [LARGE SCALE GENOMIC DNA]</scope>
    <source>
        <strain evidence="1 2">CCUG 65686</strain>
    </source>
</reference>
<dbReference type="AlphaFoldDB" id="A0A6L3MM24"/>
<dbReference type="RefSeq" id="WP_059882758.1">
    <property type="nucleotide sequence ID" value="NZ_CABVPM010000089.1"/>
</dbReference>
<dbReference type="InterPro" id="IPR019650">
    <property type="entry name" value="DUF2513"/>
</dbReference>
<dbReference type="Proteomes" id="UP000473470">
    <property type="component" value="Unassembled WGS sequence"/>
</dbReference>
<dbReference type="EMBL" id="VZOK01000085">
    <property type="protein sequence ID" value="KAB0632490.1"/>
    <property type="molecule type" value="Genomic_DNA"/>
</dbReference>
<sequence length="129" mass="14264">MKRDMDLIRELLLKLEALPMRMGGIVVIPPDTEEIQVDEYTVEQIDYHLSLIREAGLVETGGARPVAGIGFRRLSWAGHDFLDSIRSPEVWAKTKAGALAAGGFTMELLGDLAKGFIKKQIEDRTGVKL</sequence>